<evidence type="ECO:0000259" key="1">
    <source>
        <dbReference type="PROSITE" id="PS50075"/>
    </source>
</evidence>
<organism evidence="2 3">
    <name type="scientific">Paenibacillus cellulosilyticus</name>
    <dbReference type="NCBI Taxonomy" id="375489"/>
    <lineage>
        <taxon>Bacteria</taxon>
        <taxon>Bacillati</taxon>
        <taxon>Bacillota</taxon>
        <taxon>Bacilli</taxon>
        <taxon>Bacillales</taxon>
        <taxon>Paenibacillaceae</taxon>
        <taxon>Paenibacillus</taxon>
    </lineage>
</organism>
<protein>
    <submittedName>
        <fullName evidence="2">Acyl carrier protein</fullName>
    </submittedName>
</protein>
<dbReference type="InterPro" id="IPR009081">
    <property type="entry name" value="PP-bd_ACP"/>
</dbReference>
<dbReference type="Pfam" id="PF00550">
    <property type="entry name" value="PP-binding"/>
    <property type="match status" value="1"/>
</dbReference>
<gene>
    <name evidence="2" type="ORF">DFQ01_1153</name>
</gene>
<reference evidence="2 3" key="1">
    <citation type="submission" date="2018-05" db="EMBL/GenBank/DDBJ databases">
        <title>Genomic Encyclopedia of Type Strains, Phase III (KMG-III): the genomes of soil and plant-associated and newly described type strains.</title>
        <authorList>
            <person name="Whitman W."/>
        </authorList>
    </citation>
    <scope>NUCLEOTIDE SEQUENCE [LARGE SCALE GENOMIC DNA]</scope>
    <source>
        <strain evidence="2 3">CECT 5696</strain>
    </source>
</reference>
<name>A0A2V2YQG9_9BACL</name>
<dbReference type="SUPFAM" id="SSF47336">
    <property type="entry name" value="ACP-like"/>
    <property type="match status" value="1"/>
</dbReference>
<dbReference type="AlphaFoldDB" id="A0A2V2YQG9"/>
<feature type="domain" description="Carrier" evidence="1">
    <location>
        <begin position="1"/>
        <end position="78"/>
    </location>
</feature>
<dbReference type="PROSITE" id="PS50075">
    <property type="entry name" value="CARRIER"/>
    <property type="match status" value="1"/>
</dbReference>
<keyword evidence="3" id="KW-1185">Reference proteome</keyword>
<comment type="caution">
    <text evidence="2">The sequence shown here is derived from an EMBL/GenBank/DDBJ whole genome shotgun (WGS) entry which is preliminary data.</text>
</comment>
<proteinExistence type="predicted"/>
<evidence type="ECO:0000313" key="3">
    <source>
        <dbReference type="Proteomes" id="UP000246635"/>
    </source>
</evidence>
<dbReference type="InterPro" id="IPR036736">
    <property type="entry name" value="ACP-like_sf"/>
</dbReference>
<dbReference type="EMBL" id="QGTQ01000015">
    <property type="protein sequence ID" value="PWV99287.1"/>
    <property type="molecule type" value="Genomic_DNA"/>
</dbReference>
<evidence type="ECO:0000313" key="2">
    <source>
        <dbReference type="EMBL" id="PWV99287.1"/>
    </source>
</evidence>
<dbReference type="Gene3D" id="1.10.1200.10">
    <property type="entry name" value="ACP-like"/>
    <property type="match status" value="1"/>
</dbReference>
<accession>A0A2V2YQG9</accession>
<sequence>MSRSIEVILRDEIFDEIEIEYPDDHNTNLLDQGIDSAGFIKLIVSIESKFNIAIPDEDLLFENFSTAGLIINYLTAKSIA</sequence>
<dbReference type="Proteomes" id="UP000246635">
    <property type="component" value="Unassembled WGS sequence"/>
</dbReference>